<sequence>MENVMPIKSDLETYLDEGVYICEVNLESQFDVIGWWKANNLKYKILSKMSVDILSIPITTVASEAAFSTGGRVIDPYRASLSTKVVESFDMWRRLDTFLVQSKGRQNLYAVLQDPQLGIVAFTRMSHCVVAHPAADTTASAAPAVHAVAPSDLHSGRAYDPGLHAL</sequence>
<dbReference type="InterPro" id="IPR012337">
    <property type="entry name" value="RNaseH-like_sf"/>
</dbReference>
<name>A0AA88R370_9ASTE</name>
<evidence type="ECO:0000313" key="3">
    <source>
        <dbReference type="Proteomes" id="UP001187471"/>
    </source>
</evidence>
<dbReference type="PANTHER" id="PTHR23272">
    <property type="entry name" value="BED FINGER-RELATED"/>
    <property type="match status" value="1"/>
</dbReference>
<dbReference type="Pfam" id="PF05699">
    <property type="entry name" value="Dimer_Tnp_hAT"/>
    <property type="match status" value="1"/>
</dbReference>
<feature type="domain" description="HAT C-terminal dimerisation" evidence="1">
    <location>
        <begin position="10"/>
        <end position="88"/>
    </location>
</feature>
<accession>A0AA88R370</accession>
<gene>
    <name evidence="2" type="ORF">RJ640_018038</name>
</gene>
<dbReference type="Proteomes" id="UP001187471">
    <property type="component" value="Unassembled WGS sequence"/>
</dbReference>
<keyword evidence="3" id="KW-1185">Reference proteome</keyword>
<dbReference type="EMBL" id="JAVXUO010002323">
    <property type="protein sequence ID" value="KAK2974331.1"/>
    <property type="molecule type" value="Genomic_DNA"/>
</dbReference>
<dbReference type="GO" id="GO:0046983">
    <property type="term" value="F:protein dimerization activity"/>
    <property type="evidence" value="ECO:0007669"/>
    <property type="project" value="InterPro"/>
</dbReference>
<dbReference type="PANTHER" id="PTHR23272:SF182">
    <property type="entry name" value="OS09G0381850 PROTEIN"/>
    <property type="match status" value="1"/>
</dbReference>
<protein>
    <recommendedName>
        <fullName evidence="1">HAT C-terminal dimerisation domain-containing protein</fullName>
    </recommendedName>
</protein>
<evidence type="ECO:0000259" key="1">
    <source>
        <dbReference type="Pfam" id="PF05699"/>
    </source>
</evidence>
<evidence type="ECO:0000313" key="2">
    <source>
        <dbReference type="EMBL" id="KAK2974331.1"/>
    </source>
</evidence>
<reference evidence="2" key="1">
    <citation type="submission" date="2022-12" db="EMBL/GenBank/DDBJ databases">
        <title>Draft genome assemblies for two species of Escallonia (Escalloniales).</title>
        <authorList>
            <person name="Chanderbali A."/>
            <person name="Dervinis C."/>
            <person name="Anghel I."/>
            <person name="Soltis D."/>
            <person name="Soltis P."/>
            <person name="Zapata F."/>
        </authorList>
    </citation>
    <scope>NUCLEOTIDE SEQUENCE</scope>
    <source>
        <strain evidence="2">UCBG92.1500</strain>
        <tissue evidence="2">Leaf</tissue>
    </source>
</reference>
<dbReference type="InterPro" id="IPR008906">
    <property type="entry name" value="HATC_C_dom"/>
</dbReference>
<dbReference type="SUPFAM" id="SSF53098">
    <property type="entry name" value="Ribonuclease H-like"/>
    <property type="match status" value="1"/>
</dbReference>
<organism evidence="2 3">
    <name type="scientific">Escallonia rubra</name>
    <dbReference type="NCBI Taxonomy" id="112253"/>
    <lineage>
        <taxon>Eukaryota</taxon>
        <taxon>Viridiplantae</taxon>
        <taxon>Streptophyta</taxon>
        <taxon>Embryophyta</taxon>
        <taxon>Tracheophyta</taxon>
        <taxon>Spermatophyta</taxon>
        <taxon>Magnoliopsida</taxon>
        <taxon>eudicotyledons</taxon>
        <taxon>Gunneridae</taxon>
        <taxon>Pentapetalae</taxon>
        <taxon>asterids</taxon>
        <taxon>campanulids</taxon>
        <taxon>Escalloniales</taxon>
        <taxon>Escalloniaceae</taxon>
        <taxon>Escallonia</taxon>
    </lineage>
</organism>
<comment type="caution">
    <text evidence="2">The sequence shown here is derived from an EMBL/GenBank/DDBJ whole genome shotgun (WGS) entry which is preliminary data.</text>
</comment>
<dbReference type="AlphaFoldDB" id="A0AA88R370"/>
<proteinExistence type="predicted"/>